<dbReference type="Gene3D" id="3.30.465.10">
    <property type="match status" value="1"/>
</dbReference>
<proteinExistence type="inferred from homology"/>
<dbReference type="SUPFAM" id="SSF54631">
    <property type="entry name" value="CBS-domain pair"/>
    <property type="match status" value="1"/>
</dbReference>
<evidence type="ECO:0000256" key="10">
    <source>
        <dbReference type="PROSITE-ProRule" id="PRU01193"/>
    </source>
</evidence>
<dbReference type="PROSITE" id="PS51846">
    <property type="entry name" value="CNNM"/>
    <property type="match status" value="1"/>
</dbReference>
<dbReference type="Pfam" id="PF01595">
    <property type="entry name" value="CNNM"/>
    <property type="match status" value="1"/>
</dbReference>
<keyword evidence="4 10" id="KW-0812">Transmembrane</keyword>
<feature type="domain" description="CBS" evidence="12">
    <location>
        <begin position="220"/>
        <end position="279"/>
    </location>
</feature>
<dbReference type="InterPro" id="IPR000644">
    <property type="entry name" value="CBS_dom"/>
</dbReference>
<evidence type="ECO:0000256" key="1">
    <source>
        <dbReference type="ARBA" id="ARBA00004651"/>
    </source>
</evidence>
<dbReference type="PANTHER" id="PTHR22777">
    <property type="entry name" value="HEMOLYSIN-RELATED"/>
    <property type="match status" value="1"/>
</dbReference>
<reference evidence="14 15" key="1">
    <citation type="submission" date="2018-06" db="EMBL/GenBank/DDBJ databases">
        <authorList>
            <consortium name="Pathogen Informatics"/>
            <person name="Doyle S."/>
        </authorList>
    </citation>
    <scope>NUCLEOTIDE SEQUENCE [LARGE SCALE GENOMIC DNA]</scope>
    <source>
        <strain evidence="14 15">NCTC13100</strain>
    </source>
</reference>
<keyword evidence="8 10" id="KW-0472">Membrane</keyword>
<evidence type="ECO:0000256" key="9">
    <source>
        <dbReference type="PROSITE-ProRule" id="PRU00703"/>
    </source>
</evidence>
<name>A0A379DH99_9PORP</name>
<dbReference type="Pfam" id="PF03471">
    <property type="entry name" value="CorC_HlyC"/>
    <property type="match status" value="1"/>
</dbReference>
<evidence type="ECO:0000313" key="14">
    <source>
        <dbReference type="EMBL" id="SUB77711.1"/>
    </source>
</evidence>
<dbReference type="GO" id="GO:0050660">
    <property type="term" value="F:flavin adenine dinucleotide binding"/>
    <property type="evidence" value="ECO:0007669"/>
    <property type="project" value="InterPro"/>
</dbReference>
<feature type="transmembrane region" description="Helical" evidence="11">
    <location>
        <begin position="75"/>
        <end position="96"/>
    </location>
</feature>
<dbReference type="CDD" id="cd04590">
    <property type="entry name" value="CBS_pair_CorC_HlyC_assoc"/>
    <property type="match status" value="1"/>
</dbReference>
<evidence type="ECO:0000256" key="7">
    <source>
        <dbReference type="ARBA" id="ARBA00023122"/>
    </source>
</evidence>
<dbReference type="InterPro" id="IPR002550">
    <property type="entry name" value="CNNM"/>
</dbReference>
<organism evidence="14 15">
    <name type="scientific">Porphyromonas macacae</name>
    <dbReference type="NCBI Taxonomy" id="28115"/>
    <lineage>
        <taxon>Bacteria</taxon>
        <taxon>Pseudomonadati</taxon>
        <taxon>Bacteroidota</taxon>
        <taxon>Bacteroidia</taxon>
        <taxon>Bacteroidales</taxon>
        <taxon>Porphyromonadaceae</taxon>
        <taxon>Porphyromonas</taxon>
    </lineage>
</organism>
<accession>A0A379DH99</accession>
<evidence type="ECO:0000256" key="6">
    <source>
        <dbReference type="ARBA" id="ARBA00022989"/>
    </source>
</evidence>
<keyword evidence="3" id="KW-1003">Cell membrane</keyword>
<dbReference type="FunFam" id="3.10.580.10:FF:000002">
    <property type="entry name" value="Magnesium/cobalt efflux protein CorC"/>
    <property type="match status" value="1"/>
</dbReference>
<evidence type="ECO:0000256" key="8">
    <source>
        <dbReference type="ARBA" id="ARBA00023136"/>
    </source>
</evidence>
<dbReference type="GO" id="GO:0005886">
    <property type="term" value="C:plasma membrane"/>
    <property type="evidence" value="ECO:0007669"/>
    <property type="project" value="UniProtKB-SubCell"/>
</dbReference>
<evidence type="ECO:0000256" key="2">
    <source>
        <dbReference type="ARBA" id="ARBA00006337"/>
    </source>
</evidence>
<evidence type="ECO:0000259" key="13">
    <source>
        <dbReference type="PROSITE" id="PS51846"/>
    </source>
</evidence>
<dbReference type="Proteomes" id="UP000254263">
    <property type="component" value="Unassembled WGS sequence"/>
</dbReference>
<sequence length="442" mass="49665">MFLLNILDQVSVYPLSSAVIIAIAVTVILLFMSGYMSSSEVAFFSLTPQNLEEIKEEKTPADRSLLKVLSDSERLLATILIGNNLINVAIIMLTAYTFRNLFEFRSSVVGFIIQTVLLTALLLLFGEIIPKVYAQKHSLKMSRFSAPKMEIIIKLLKPVSSLLIRSSSVVTDSFGNRKYNLSAEDLSQAVNLIDGESQVGEKKLLTEIVKFSNKTASDIMVPRMDMVDVDISWGFDKILEEVISSGYSRIPVYENTEDNIKGILYVKDLIPYKDAEADFNWQKLIRKAYFVPENKRLDNLLEEFRANRMHMSIVVDEYGGTSGIITLEDILEEILGEISDEYDQEEPLYKQLSDGSYLFQAKTSINDARRALHIEPGSFGEYEEEVDTLGGLLMEIKQDLVHTGDSVTTEGWTITATKMERYRITEVKLTPPPSSAGGGENR</sequence>
<dbReference type="InterPro" id="IPR016169">
    <property type="entry name" value="FAD-bd_PCMH_sub2"/>
</dbReference>
<keyword evidence="6 10" id="KW-1133">Transmembrane helix</keyword>
<dbReference type="PROSITE" id="PS51371">
    <property type="entry name" value="CBS"/>
    <property type="match status" value="2"/>
</dbReference>
<comment type="subcellular location">
    <subcellularLocation>
        <location evidence="1">Cell membrane</location>
        <topology evidence="1">Multi-pass membrane protein</topology>
    </subcellularLocation>
</comment>
<dbReference type="RefSeq" id="WP_018360445.1">
    <property type="nucleotide sequence ID" value="NZ_UGTI01000001.1"/>
</dbReference>
<protein>
    <submittedName>
        <fullName evidence="14">Magnesium and cobalt efflux protein CorC</fullName>
    </submittedName>
</protein>
<evidence type="ECO:0000313" key="15">
    <source>
        <dbReference type="Proteomes" id="UP000254263"/>
    </source>
</evidence>
<gene>
    <name evidence="14" type="primary">corC</name>
    <name evidence="14" type="ORF">NCTC13100_00850</name>
</gene>
<dbReference type="AlphaFoldDB" id="A0A379DH99"/>
<evidence type="ECO:0000256" key="4">
    <source>
        <dbReference type="ARBA" id="ARBA00022692"/>
    </source>
</evidence>
<evidence type="ECO:0000256" key="5">
    <source>
        <dbReference type="ARBA" id="ARBA00022737"/>
    </source>
</evidence>
<dbReference type="PANTHER" id="PTHR22777:SF32">
    <property type="entry name" value="UPF0053 INNER MEMBRANE PROTEIN YFJD"/>
    <property type="match status" value="1"/>
</dbReference>
<evidence type="ECO:0000256" key="3">
    <source>
        <dbReference type="ARBA" id="ARBA00022475"/>
    </source>
</evidence>
<dbReference type="InterPro" id="IPR019862">
    <property type="entry name" value="Motility-assoc_prot_GldE"/>
</dbReference>
<dbReference type="InterPro" id="IPR046342">
    <property type="entry name" value="CBS_dom_sf"/>
</dbReference>
<keyword evidence="7 9" id="KW-0129">CBS domain</keyword>
<dbReference type="InterPro" id="IPR044751">
    <property type="entry name" value="Ion_transp-like_CBS"/>
</dbReference>
<dbReference type="EMBL" id="UGTI01000001">
    <property type="protein sequence ID" value="SUB77711.1"/>
    <property type="molecule type" value="Genomic_DNA"/>
</dbReference>
<dbReference type="Pfam" id="PF00571">
    <property type="entry name" value="CBS"/>
    <property type="match status" value="2"/>
</dbReference>
<feature type="transmembrane region" description="Helical" evidence="11">
    <location>
        <begin position="108"/>
        <end position="133"/>
    </location>
</feature>
<keyword evidence="5" id="KW-0677">Repeat</keyword>
<comment type="similarity">
    <text evidence="2">Belongs to the UPF0053 family.</text>
</comment>
<dbReference type="NCBIfam" id="TIGR03520">
    <property type="entry name" value="GldE"/>
    <property type="match status" value="1"/>
</dbReference>
<feature type="domain" description="CNNM transmembrane" evidence="13">
    <location>
        <begin position="15"/>
        <end position="204"/>
    </location>
</feature>
<feature type="transmembrane region" description="Helical" evidence="11">
    <location>
        <begin position="12"/>
        <end position="32"/>
    </location>
</feature>
<evidence type="ECO:0000259" key="12">
    <source>
        <dbReference type="PROSITE" id="PS51371"/>
    </source>
</evidence>
<feature type="domain" description="CBS" evidence="12">
    <location>
        <begin position="284"/>
        <end position="341"/>
    </location>
</feature>
<dbReference type="SUPFAM" id="SSF56176">
    <property type="entry name" value="FAD-binding/transporter-associated domain-like"/>
    <property type="match status" value="1"/>
</dbReference>
<evidence type="ECO:0000256" key="11">
    <source>
        <dbReference type="SAM" id="Phobius"/>
    </source>
</evidence>
<dbReference type="SMART" id="SM01091">
    <property type="entry name" value="CorC_HlyC"/>
    <property type="match status" value="1"/>
</dbReference>
<dbReference type="InterPro" id="IPR005170">
    <property type="entry name" value="Transptr-assoc_dom"/>
</dbReference>
<dbReference type="Gene3D" id="3.10.580.10">
    <property type="entry name" value="CBS-domain"/>
    <property type="match status" value="1"/>
</dbReference>
<dbReference type="InterPro" id="IPR036318">
    <property type="entry name" value="FAD-bd_PCMH-like_sf"/>
</dbReference>